<dbReference type="STRING" id="1121449.SAMN02745704_02096"/>
<keyword evidence="2" id="KW-1185">Reference proteome</keyword>
<reference evidence="1 2" key="1">
    <citation type="submission" date="2017-02" db="EMBL/GenBank/DDBJ databases">
        <authorList>
            <person name="Peterson S.W."/>
        </authorList>
    </citation>
    <scope>NUCLEOTIDE SEQUENCE [LARGE SCALE GENOMIC DNA]</scope>
    <source>
        <strain evidence="1 2">DSM 16080</strain>
    </source>
</reference>
<evidence type="ECO:0000313" key="2">
    <source>
        <dbReference type="Proteomes" id="UP000190027"/>
    </source>
</evidence>
<dbReference type="AlphaFoldDB" id="A0A1T4XFD6"/>
<protein>
    <submittedName>
        <fullName evidence="1">Uncharacterized protein</fullName>
    </submittedName>
</protein>
<name>A0A1T4XFD6_9BACT</name>
<sequence length="145" mass="15657">MTVEKTYQAGDAIESKCNRCKDVRMHVVVAMDGGEIVKVQCKTCGSLHKHPKAKKTTAKRPRGSRAVAKTVKALKNAAEQVQDWENALNGKDMGSAKPFGSEGSAVVGGLIDHPKFGVGVVQKLVPPNKMEVLFRNGPKLMVQTM</sequence>
<gene>
    <name evidence="1" type="ORF">SAMN02745704_02096</name>
</gene>
<dbReference type="RefSeq" id="WP_078717648.1">
    <property type="nucleotide sequence ID" value="NZ_FUYC01000010.1"/>
</dbReference>
<organism evidence="1 2">
    <name type="scientific">Paucidesulfovibrio gracilis DSM 16080</name>
    <dbReference type="NCBI Taxonomy" id="1121449"/>
    <lineage>
        <taxon>Bacteria</taxon>
        <taxon>Pseudomonadati</taxon>
        <taxon>Thermodesulfobacteriota</taxon>
        <taxon>Desulfovibrionia</taxon>
        <taxon>Desulfovibrionales</taxon>
        <taxon>Desulfovibrionaceae</taxon>
        <taxon>Paucidesulfovibrio</taxon>
    </lineage>
</organism>
<accession>A0A1T4XFD6</accession>
<proteinExistence type="predicted"/>
<dbReference type="EMBL" id="FUYC01000010">
    <property type="protein sequence ID" value="SKA88260.1"/>
    <property type="molecule type" value="Genomic_DNA"/>
</dbReference>
<dbReference type="OrthoDB" id="129834at2"/>
<dbReference type="Proteomes" id="UP000190027">
    <property type="component" value="Unassembled WGS sequence"/>
</dbReference>
<evidence type="ECO:0000313" key="1">
    <source>
        <dbReference type="EMBL" id="SKA88260.1"/>
    </source>
</evidence>